<gene>
    <name evidence="1" type="ORF">DPMN_140730</name>
</gene>
<protein>
    <submittedName>
        <fullName evidence="1">Uncharacterized protein</fullName>
    </submittedName>
</protein>
<dbReference type="Proteomes" id="UP000828390">
    <property type="component" value="Unassembled WGS sequence"/>
</dbReference>
<name>A0A9D4JLZ8_DREPO</name>
<comment type="caution">
    <text evidence="1">The sequence shown here is derived from an EMBL/GenBank/DDBJ whole genome shotgun (WGS) entry which is preliminary data.</text>
</comment>
<reference evidence="1" key="2">
    <citation type="submission" date="2020-11" db="EMBL/GenBank/DDBJ databases">
        <authorList>
            <person name="McCartney M.A."/>
            <person name="Auch B."/>
            <person name="Kono T."/>
            <person name="Mallez S."/>
            <person name="Becker A."/>
            <person name="Gohl D.M."/>
            <person name="Silverstein K.A.T."/>
            <person name="Koren S."/>
            <person name="Bechman K.B."/>
            <person name="Herman A."/>
            <person name="Abrahante J.E."/>
            <person name="Garbe J."/>
        </authorList>
    </citation>
    <scope>NUCLEOTIDE SEQUENCE</scope>
    <source>
        <strain evidence="1">Duluth1</strain>
        <tissue evidence="1">Whole animal</tissue>
    </source>
</reference>
<reference evidence="1" key="1">
    <citation type="journal article" date="2019" name="bioRxiv">
        <title>The Genome of the Zebra Mussel, Dreissena polymorpha: A Resource for Invasive Species Research.</title>
        <authorList>
            <person name="McCartney M.A."/>
            <person name="Auch B."/>
            <person name="Kono T."/>
            <person name="Mallez S."/>
            <person name="Zhang Y."/>
            <person name="Obille A."/>
            <person name="Becker A."/>
            <person name="Abrahante J.E."/>
            <person name="Garbe J."/>
            <person name="Badalamenti J.P."/>
            <person name="Herman A."/>
            <person name="Mangelson H."/>
            <person name="Liachko I."/>
            <person name="Sullivan S."/>
            <person name="Sone E.D."/>
            <person name="Koren S."/>
            <person name="Silverstein K.A.T."/>
            <person name="Beckman K.B."/>
            <person name="Gohl D.M."/>
        </authorList>
    </citation>
    <scope>NUCLEOTIDE SEQUENCE</scope>
    <source>
        <strain evidence="1">Duluth1</strain>
        <tissue evidence="1">Whole animal</tissue>
    </source>
</reference>
<organism evidence="1 2">
    <name type="scientific">Dreissena polymorpha</name>
    <name type="common">Zebra mussel</name>
    <name type="synonym">Mytilus polymorpha</name>
    <dbReference type="NCBI Taxonomy" id="45954"/>
    <lineage>
        <taxon>Eukaryota</taxon>
        <taxon>Metazoa</taxon>
        <taxon>Spiralia</taxon>
        <taxon>Lophotrochozoa</taxon>
        <taxon>Mollusca</taxon>
        <taxon>Bivalvia</taxon>
        <taxon>Autobranchia</taxon>
        <taxon>Heteroconchia</taxon>
        <taxon>Euheterodonta</taxon>
        <taxon>Imparidentia</taxon>
        <taxon>Neoheterodontei</taxon>
        <taxon>Myida</taxon>
        <taxon>Dreissenoidea</taxon>
        <taxon>Dreissenidae</taxon>
        <taxon>Dreissena</taxon>
    </lineage>
</organism>
<dbReference type="AlphaFoldDB" id="A0A9D4JLZ8"/>
<sequence>MEASFEPQVLNNAIPKASVPSLVDLYSKETKTLNTNVLATEFITETVINTDSE</sequence>
<evidence type="ECO:0000313" key="1">
    <source>
        <dbReference type="EMBL" id="KAH3812302.1"/>
    </source>
</evidence>
<evidence type="ECO:0000313" key="2">
    <source>
        <dbReference type="Proteomes" id="UP000828390"/>
    </source>
</evidence>
<proteinExistence type="predicted"/>
<keyword evidence="2" id="KW-1185">Reference proteome</keyword>
<dbReference type="EMBL" id="JAIWYP010000006">
    <property type="protein sequence ID" value="KAH3812302.1"/>
    <property type="molecule type" value="Genomic_DNA"/>
</dbReference>
<accession>A0A9D4JLZ8</accession>